<dbReference type="PANTHER" id="PTHR21600">
    <property type="entry name" value="MITOCHONDRIAL RNA PSEUDOURIDINE SYNTHASE"/>
    <property type="match status" value="1"/>
</dbReference>
<evidence type="ECO:0000313" key="5">
    <source>
        <dbReference type="EMBL" id="OGY17722.1"/>
    </source>
</evidence>
<dbReference type="GO" id="GO:0009982">
    <property type="term" value="F:pseudouridine synthase activity"/>
    <property type="evidence" value="ECO:0007669"/>
    <property type="project" value="InterPro"/>
</dbReference>
<evidence type="ECO:0000256" key="2">
    <source>
        <dbReference type="PIRSR" id="PIRSR606225-1"/>
    </source>
</evidence>
<dbReference type="Gene3D" id="3.30.2350.10">
    <property type="entry name" value="Pseudouridine synthase"/>
    <property type="match status" value="1"/>
</dbReference>
<evidence type="ECO:0000313" key="6">
    <source>
        <dbReference type="Proteomes" id="UP000177324"/>
    </source>
</evidence>
<comment type="catalytic activity">
    <reaction evidence="3">
        <text>a uridine in RNA = a pseudouridine in RNA</text>
        <dbReference type="Rhea" id="RHEA:48348"/>
        <dbReference type="Rhea" id="RHEA-COMP:12068"/>
        <dbReference type="Rhea" id="RHEA-COMP:12069"/>
        <dbReference type="ChEBI" id="CHEBI:65314"/>
        <dbReference type="ChEBI" id="CHEBI:65315"/>
    </reaction>
</comment>
<accession>A0A1G1VQQ6</accession>
<organism evidence="5 6">
    <name type="scientific">Candidatus Chisholmbacteria bacterium RIFCSPHIGHO2_01_FULL_48_12</name>
    <dbReference type="NCBI Taxonomy" id="1797589"/>
    <lineage>
        <taxon>Bacteria</taxon>
        <taxon>Candidatus Chisholmiibacteriota</taxon>
    </lineage>
</organism>
<dbReference type="InterPro" id="IPR050188">
    <property type="entry name" value="RluA_PseudoU_synthase"/>
</dbReference>
<dbReference type="SUPFAM" id="SSF55120">
    <property type="entry name" value="Pseudouridine synthase"/>
    <property type="match status" value="1"/>
</dbReference>
<dbReference type="NCBIfam" id="TIGR00005">
    <property type="entry name" value="rluA_subfam"/>
    <property type="match status" value="1"/>
</dbReference>
<evidence type="ECO:0000256" key="3">
    <source>
        <dbReference type="RuleBase" id="RU362028"/>
    </source>
</evidence>
<dbReference type="InterPro" id="IPR006225">
    <property type="entry name" value="PsdUridine_synth_RluC/D"/>
</dbReference>
<dbReference type="InterPro" id="IPR006224">
    <property type="entry name" value="PsdUridine_synth_RluA-like_CS"/>
</dbReference>
<evidence type="ECO:0000259" key="4">
    <source>
        <dbReference type="Pfam" id="PF00849"/>
    </source>
</evidence>
<protein>
    <recommendedName>
        <fullName evidence="3">Pseudouridine synthase</fullName>
        <ecNumber evidence="3">5.4.99.-</ecNumber>
    </recommendedName>
</protein>
<feature type="active site" evidence="2">
    <location>
        <position position="67"/>
    </location>
</feature>
<comment type="similarity">
    <text evidence="1 3">Belongs to the pseudouridine synthase RluA family.</text>
</comment>
<evidence type="ECO:0000256" key="1">
    <source>
        <dbReference type="ARBA" id="ARBA00010876"/>
    </source>
</evidence>
<comment type="function">
    <text evidence="3">Responsible for synthesis of pseudouridine from uracil.</text>
</comment>
<dbReference type="CDD" id="cd02869">
    <property type="entry name" value="PseudoU_synth_RluA_like"/>
    <property type="match status" value="1"/>
</dbReference>
<keyword evidence="3" id="KW-0413">Isomerase</keyword>
<dbReference type="InterPro" id="IPR020103">
    <property type="entry name" value="PsdUridine_synth_cat_dom_sf"/>
</dbReference>
<dbReference type="STRING" id="1797589.A2784_01170"/>
<dbReference type="GO" id="GO:0140098">
    <property type="term" value="F:catalytic activity, acting on RNA"/>
    <property type="evidence" value="ECO:0007669"/>
    <property type="project" value="UniProtKB-ARBA"/>
</dbReference>
<dbReference type="EMBL" id="MHCH01000015">
    <property type="protein sequence ID" value="OGY17722.1"/>
    <property type="molecule type" value="Genomic_DNA"/>
</dbReference>
<reference evidence="5 6" key="1">
    <citation type="journal article" date="2016" name="Nat. Commun.">
        <title>Thousands of microbial genomes shed light on interconnected biogeochemical processes in an aquifer system.</title>
        <authorList>
            <person name="Anantharaman K."/>
            <person name="Brown C.T."/>
            <person name="Hug L.A."/>
            <person name="Sharon I."/>
            <person name="Castelle C.J."/>
            <person name="Probst A.J."/>
            <person name="Thomas B.C."/>
            <person name="Singh A."/>
            <person name="Wilkins M.J."/>
            <person name="Karaoz U."/>
            <person name="Brodie E.L."/>
            <person name="Williams K.H."/>
            <person name="Hubbard S.S."/>
            <person name="Banfield J.F."/>
        </authorList>
    </citation>
    <scope>NUCLEOTIDE SEQUENCE [LARGE SCALE GENOMIC DNA]</scope>
</reference>
<dbReference type="AlphaFoldDB" id="A0A1G1VQQ6"/>
<gene>
    <name evidence="5" type="ORF">A2784_01170</name>
</gene>
<dbReference type="InterPro" id="IPR006145">
    <property type="entry name" value="PsdUridine_synth_RsuA/RluA"/>
</dbReference>
<name>A0A1G1VQQ6_9BACT</name>
<dbReference type="GO" id="GO:0003723">
    <property type="term" value="F:RNA binding"/>
    <property type="evidence" value="ECO:0007669"/>
    <property type="project" value="InterPro"/>
</dbReference>
<dbReference type="Pfam" id="PF00849">
    <property type="entry name" value="PseudoU_synth_2"/>
    <property type="match status" value="1"/>
</dbReference>
<dbReference type="PANTHER" id="PTHR21600:SF87">
    <property type="entry name" value="RNA PSEUDOURIDYLATE SYNTHASE DOMAIN-CONTAINING PROTEIN 1"/>
    <property type="match status" value="1"/>
</dbReference>
<dbReference type="PROSITE" id="PS01129">
    <property type="entry name" value="PSI_RLU"/>
    <property type="match status" value="1"/>
</dbReference>
<feature type="domain" description="Pseudouridine synthase RsuA/RluA-like" evidence="4">
    <location>
        <begin position="15"/>
        <end position="170"/>
    </location>
</feature>
<sequence>MANSEPKIIYEDEAMLVINKPAGLVVNRSETSTYTLQDWIETRVHSRGVRNSHPGSEFRSGIVHRLDKETSGVLVIAKTPEVLVALQRQFKERRVVKTYVALVYGKLVPRQGVIAVPIGRNRRNRAKFAVMSGGRPAETAYEVKRYYPEYTLVELKPTTGRTHQLRVHLNYFGHPVVGDERYAGAKQRQVARQKWGRHLLHAQSLSLIHPVTGKQMKWQAELPAEFKL</sequence>
<comment type="caution">
    <text evidence="5">The sequence shown here is derived from an EMBL/GenBank/DDBJ whole genome shotgun (WGS) entry which is preliminary data.</text>
</comment>
<dbReference type="EC" id="5.4.99.-" evidence="3"/>
<dbReference type="GO" id="GO:0000455">
    <property type="term" value="P:enzyme-directed rRNA pseudouridine synthesis"/>
    <property type="evidence" value="ECO:0007669"/>
    <property type="project" value="TreeGrafter"/>
</dbReference>
<dbReference type="Proteomes" id="UP000177324">
    <property type="component" value="Unassembled WGS sequence"/>
</dbReference>
<proteinExistence type="inferred from homology"/>